<evidence type="ECO:0000256" key="1">
    <source>
        <dbReference type="SAM" id="MobiDB-lite"/>
    </source>
</evidence>
<keyword evidence="3" id="KW-1185">Reference proteome</keyword>
<feature type="region of interest" description="Disordered" evidence="1">
    <location>
        <begin position="132"/>
        <end position="194"/>
    </location>
</feature>
<sequence>MSFEIIAPPEDDPQTRKITYTISIFNYSNKPRAKNVKATATDFFTLNDNEPFDTWMAQLLVKIDNCMKPATLKFENYHVSFSIPRISPTPLTFNTASAGDTYCEMVKRALQKKTGEPGVHIFVEEHEKVKRAKEGRRCASGGSDQEETRSNDSDADAEDSEDEADTKQKKRKKSGRQSDTKKSKPPKALDINPLNKALDEQIKLLRARWTCHASSCSSEHCYVSATSDKHIPLGHAHCEAWGAAILKGADYATQDMPPNHHLFNDIPAAATGKMSPVLQRRLAAKNAPIAPPANPAPVINVHLGNMFGGHLQHPLSSVAGAPTSVSAQTTLIPANAKPGQQMTLAEFCAAYNLGERIQSKLDDHGYIGTHTFRFILLADLSSDLGFKGGEVAQFRDAIEQWVIINSEA</sequence>
<name>A0A4V3XES8_9APHY</name>
<evidence type="ECO:0000313" key="3">
    <source>
        <dbReference type="Proteomes" id="UP000308730"/>
    </source>
</evidence>
<gene>
    <name evidence="2" type="ORF">EUX98_g9563</name>
</gene>
<proteinExistence type="predicted"/>
<evidence type="ECO:0000313" key="2">
    <source>
        <dbReference type="EMBL" id="THH14793.1"/>
    </source>
</evidence>
<organism evidence="2 3">
    <name type="scientific">Antrodiella citrinella</name>
    <dbReference type="NCBI Taxonomy" id="2447956"/>
    <lineage>
        <taxon>Eukaryota</taxon>
        <taxon>Fungi</taxon>
        <taxon>Dikarya</taxon>
        <taxon>Basidiomycota</taxon>
        <taxon>Agaricomycotina</taxon>
        <taxon>Agaricomycetes</taxon>
        <taxon>Polyporales</taxon>
        <taxon>Steccherinaceae</taxon>
        <taxon>Antrodiella</taxon>
    </lineage>
</organism>
<dbReference type="EMBL" id="SGPM01000892">
    <property type="protein sequence ID" value="THH14793.1"/>
    <property type="molecule type" value="Genomic_DNA"/>
</dbReference>
<dbReference type="OrthoDB" id="3063862at2759"/>
<comment type="caution">
    <text evidence="2">The sequence shown here is derived from an EMBL/GenBank/DDBJ whole genome shotgun (WGS) entry which is preliminary data.</text>
</comment>
<reference evidence="2 3" key="1">
    <citation type="submission" date="2019-02" db="EMBL/GenBank/DDBJ databases">
        <title>Genome sequencing of the rare red list fungi Antrodiella citrinella (Flaviporus citrinellus).</title>
        <authorList>
            <person name="Buettner E."/>
            <person name="Kellner H."/>
        </authorList>
    </citation>
    <scope>NUCLEOTIDE SEQUENCE [LARGE SCALE GENOMIC DNA]</scope>
    <source>
        <strain evidence="2 3">DSM 108506</strain>
    </source>
</reference>
<dbReference type="AlphaFoldDB" id="A0A4V3XES8"/>
<dbReference type="Proteomes" id="UP000308730">
    <property type="component" value="Unassembled WGS sequence"/>
</dbReference>
<protein>
    <submittedName>
        <fullName evidence="2">Uncharacterized protein</fullName>
    </submittedName>
</protein>
<accession>A0A4V3XES8</accession>
<feature type="compositionally biased region" description="Acidic residues" evidence="1">
    <location>
        <begin position="153"/>
        <end position="164"/>
    </location>
</feature>